<evidence type="ECO:0000313" key="1">
    <source>
        <dbReference type="EMBL" id="EFQ05265.1"/>
    </source>
</evidence>
<proteinExistence type="predicted"/>
<organism evidence="1 2">
    <name type="scientific">Faecalibacterium cf. prausnitzii KLE1255</name>
    <dbReference type="NCBI Taxonomy" id="748224"/>
    <lineage>
        <taxon>Bacteria</taxon>
        <taxon>Bacillati</taxon>
        <taxon>Bacillota</taxon>
        <taxon>Clostridia</taxon>
        <taxon>Eubacteriales</taxon>
        <taxon>Oscillospiraceae</taxon>
        <taxon>Faecalibacterium</taxon>
    </lineage>
</organism>
<dbReference type="EMBL" id="AECU01000245">
    <property type="protein sequence ID" value="EFQ05265.1"/>
    <property type="molecule type" value="Genomic_DNA"/>
</dbReference>
<dbReference type="BioCyc" id="FCF748224-HMP:GTSS-1543-MONOMER"/>
<reference evidence="1 2" key="1">
    <citation type="submission" date="2010-08" db="EMBL/GenBank/DDBJ databases">
        <authorList>
            <person name="Weinstock G."/>
            <person name="Sodergren E."/>
            <person name="Clifton S."/>
            <person name="Fulton L."/>
            <person name="Fulton B."/>
            <person name="Courtney L."/>
            <person name="Fronick C."/>
            <person name="Harrison M."/>
            <person name="Strong C."/>
            <person name="Farmer C."/>
            <person name="Delahaunty K."/>
            <person name="Markovic C."/>
            <person name="Hall O."/>
            <person name="Minx P."/>
            <person name="Tomlinson C."/>
            <person name="Mitreva M."/>
            <person name="Hou S."/>
            <person name="Chen J."/>
            <person name="Wollam A."/>
            <person name="Pepin K.H."/>
            <person name="Johnson M."/>
            <person name="Bhonagiri V."/>
            <person name="Zhang X."/>
            <person name="Suruliraj S."/>
            <person name="Warren W."/>
            <person name="Chinwalla A."/>
            <person name="Mardis E.R."/>
            <person name="Wilson R.K."/>
        </authorList>
    </citation>
    <scope>NUCLEOTIDE SEQUENCE [LARGE SCALE GENOMIC DNA]</scope>
    <source>
        <strain evidence="1 2">KLE1255</strain>
    </source>
</reference>
<name>E2ZNM1_9FIRM</name>
<dbReference type="AlphaFoldDB" id="E2ZNM1"/>
<comment type="caution">
    <text evidence="1">The sequence shown here is derived from an EMBL/GenBank/DDBJ whole genome shotgun (WGS) entry which is preliminary data.</text>
</comment>
<dbReference type="HOGENOM" id="CLU_3098989_0_0_9"/>
<gene>
    <name evidence="1" type="ORF">HMPREF9436_03289</name>
</gene>
<dbReference type="STRING" id="748224.HMPREF9436_03289"/>
<accession>E2ZNM1</accession>
<protein>
    <submittedName>
        <fullName evidence="1">Uncharacterized protein</fullName>
    </submittedName>
</protein>
<evidence type="ECO:0000313" key="2">
    <source>
        <dbReference type="Proteomes" id="UP000006028"/>
    </source>
</evidence>
<dbReference type="Proteomes" id="UP000006028">
    <property type="component" value="Unassembled WGS sequence"/>
</dbReference>
<sequence length="51" mass="5948">MGRSFHIFYKANLQNHLLCGSKFTIIESKIPLRVQRNCRRAVGSRIFPTEL</sequence>